<feature type="region of interest" description="Disordered" evidence="1">
    <location>
        <begin position="1"/>
        <end position="25"/>
    </location>
</feature>
<reference evidence="2 3" key="1">
    <citation type="submission" date="2018-04" db="EMBL/GenBank/DDBJ databases">
        <title>The genome of golden apple snail Pomacea canaliculata provides insight into stress tolerance and invasive adaptation.</title>
        <authorList>
            <person name="Liu C."/>
            <person name="Liu B."/>
            <person name="Ren Y."/>
            <person name="Zhang Y."/>
            <person name="Wang H."/>
            <person name="Li S."/>
            <person name="Jiang F."/>
            <person name="Yin L."/>
            <person name="Zhang G."/>
            <person name="Qian W."/>
            <person name="Fan W."/>
        </authorList>
    </citation>
    <scope>NUCLEOTIDE SEQUENCE [LARGE SCALE GENOMIC DNA]</scope>
    <source>
        <strain evidence="2">SZHN2017</strain>
        <tissue evidence="2">Muscle</tissue>
    </source>
</reference>
<protein>
    <recommendedName>
        <fullName evidence="4">Nudix hydrolase domain-containing protein</fullName>
    </recommendedName>
</protein>
<evidence type="ECO:0000313" key="3">
    <source>
        <dbReference type="Proteomes" id="UP000245119"/>
    </source>
</evidence>
<evidence type="ECO:0000256" key="1">
    <source>
        <dbReference type="SAM" id="MobiDB-lite"/>
    </source>
</evidence>
<name>A0A2T7PMQ2_POMCA</name>
<organism evidence="2 3">
    <name type="scientific">Pomacea canaliculata</name>
    <name type="common">Golden apple snail</name>
    <dbReference type="NCBI Taxonomy" id="400727"/>
    <lineage>
        <taxon>Eukaryota</taxon>
        <taxon>Metazoa</taxon>
        <taxon>Spiralia</taxon>
        <taxon>Lophotrochozoa</taxon>
        <taxon>Mollusca</taxon>
        <taxon>Gastropoda</taxon>
        <taxon>Caenogastropoda</taxon>
        <taxon>Architaenioglossa</taxon>
        <taxon>Ampullarioidea</taxon>
        <taxon>Ampullariidae</taxon>
        <taxon>Pomacea</taxon>
    </lineage>
</organism>
<dbReference type="OrthoDB" id="447842at2759"/>
<comment type="caution">
    <text evidence="2">The sequence shown here is derived from an EMBL/GenBank/DDBJ whole genome shotgun (WGS) entry which is preliminary data.</text>
</comment>
<dbReference type="EMBL" id="PZQS01000003">
    <property type="protein sequence ID" value="PVD34657.1"/>
    <property type="molecule type" value="Genomic_DNA"/>
</dbReference>
<proteinExistence type="predicted"/>
<dbReference type="Gene3D" id="3.90.79.10">
    <property type="entry name" value="Nucleoside Triphosphate Pyrophosphohydrolase"/>
    <property type="match status" value="1"/>
</dbReference>
<evidence type="ECO:0000313" key="2">
    <source>
        <dbReference type="EMBL" id="PVD34657.1"/>
    </source>
</evidence>
<gene>
    <name evidence="2" type="ORF">C0Q70_05934</name>
</gene>
<dbReference type="AlphaFoldDB" id="A0A2T7PMQ2"/>
<keyword evidence="3" id="KW-1185">Reference proteome</keyword>
<sequence>MANESKQHGVFVRSDSSTTTLVPSDDPDLYVLCRLRPLTYELRPCAREIRECRWMTVEELRLESNKSSITKRITDILLHGLENGFDKVDIVSEEHDNL</sequence>
<dbReference type="Proteomes" id="UP000245119">
    <property type="component" value="Linkage Group LG3"/>
</dbReference>
<accession>A0A2T7PMQ2</accession>
<dbReference type="SUPFAM" id="SSF55811">
    <property type="entry name" value="Nudix"/>
    <property type="match status" value="1"/>
</dbReference>
<dbReference type="InterPro" id="IPR003293">
    <property type="entry name" value="Nudix_hydrolase6-like"/>
</dbReference>
<evidence type="ECO:0008006" key="4">
    <source>
        <dbReference type="Google" id="ProtNLM"/>
    </source>
</evidence>
<dbReference type="PRINTS" id="PR01356">
    <property type="entry name" value="GFGPROTEIN"/>
</dbReference>
<dbReference type="InterPro" id="IPR015797">
    <property type="entry name" value="NUDIX_hydrolase-like_dom_sf"/>
</dbReference>